<feature type="coiled-coil region" evidence="1">
    <location>
        <begin position="63"/>
        <end position="90"/>
    </location>
</feature>
<organism evidence="2">
    <name type="scientific">Siphoviridae sp. ct96x5</name>
    <dbReference type="NCBI Taxonomy" id="2825367"/>
    <lineage>
        <taxon>Viruses</taxon>
        <taxon>Duplodnaviria</taxon>
        <taxon>Heunggongvirae</taxon>
        <taxon>Uroviricota</taxon>
        <taxon>Caudoviricetes</taxon>
    </lineage>
</organism>
<name>A0A8S5PSR1_9CAUD</name>
<proteinExistence type="predicted"/>
<evidence type="ECO:0000256" key="1">
    <source>
        <dbReference type="SAM" id="Coils"/>
    </source>
</evidence>
<reference evidence="2" key="1">
    <citation type="journal article" date="2021" name="Proc. Natl. Acad. Sci. U.S.A.">
        <title>A Catalog of Tens of Thousands of Viruses from Human Metagenomes Reveals Hidden Associations with Chronic Diseases.</title>
        <authorList>
            <person name="Tisza M.J."/>
            <person name="Buck C.B."/>
        </authorList>
    </citation>
    <scope>NUCLEOTIDE SEQUENCE</scope>
    <source>
        <strain evidence="2">Ct96x5</strain>
    </source>
</reference>
<accession>A0A8S5PSR1</accession>
<evidence type="ECO:0000313" key="2">
    <source>
        <dbReference type="EMBL" id="DAE09497.1"/>
    </source>
</evidence>
<keyword evidence="1" id="KW-0175">Coiled coil</keyword>
<dbReference type="EMBL" id="BK015488">
    <property type="protein sequence ID" value="DAE09497.1"/>
    <property type="molecule type" value="Genomic_DNA"/>
</dbReference>
<sequence>MIRPRKCKVCGKVINLFKERENCLFVRGSYYHTQCFIDKKKAMKSPWSDEELGAFLPTAQAEAKEKIDALIAAEEEIANKKRLAKVENDKRVAFFDFIRDTYYPAIVPGKFYAKLQRYIYGTDKSYKSAIPAEHLHYMWKKLLPTMNEIDAWNRAHNKIIENRWDYDLGIVLSRYPKYLEWLKKQEEKQQAILDAAAISESKPLPQAPVVSHAQEENELDIASMLDEI</sequence>
<protein>
    <submittedName>
        <fullName evidence="2">Vacuolar sorting protein 39 domain 2</fullName>
    </submittedName>
</protein>